<dbReference type="Proteomes" id="UP000295804">
    <property type="component" value="Unassembled WGS sequence"/>
</dbReference>
<evidence type="ECO:0000256" key="3">
    <source>
        <dbReference type="ARBA" id="ARBA00011529"/>
    </source>
</evidence>
<evidence type="ECO:0000313" key="11">
    <source>
        <dbReference type="Proteomes" id="UP000295804"/>
    </source>
</evidence>
<feature type="signal peptide" evidence="8">
    <location>
        <begin position="1"/>
        <end position="23"/>
    </location>
</feature>
<dbReference type="InterPro" id="IPR050962">
    <property type="entry name" value="Phosphate-bind_PstS"/>
</dbReference>
<gene>
    <name evidence="10" type="ORF">EDF87_10112</name>
</gene>
<comment type="function">
    <text evidence="1 7">Part of the ABC transporter complex PstSACB involved in phosphate import.</text>
</comment>
<dbReference type="Gene3D" id="3.40.190.10">
    <property type="entry name" value="Periplasmic binding protein-like II"/>
    <property type="match status" value="2"/>
</dbReference>
<dbReference type="GO" id="GO:0042301">
    <property type="term" value="F:phosphate ion binding"/>
    <property type="evidence" value="ECO:0007669"/>
    <property type="project" value="InterPro"/>
</dbReference>
<evidence type="ECO:0000256" key="4">
    <source>
        <dbReference type="ARBA" id="ARBA00021889"/>
    </source>
</evidence>
<keyword evidence="6 7" id="KW-0592">Phosphate transport</keyword>
<evidence type="ECO:0000256" key="7">
    <source>
        <dbReference type="PIRNR" id="PIRNR002756"/>
    </source>
</evidence>
<feature type="chain" id="PRO_5020455095" description="Phosphate-binding protein PstS" evidence="8">
    <location>
        <begin position="24"/>
        <end position="373"/>
    </location>
</feature>
<evidence type="ECO:0000256" key="2">
    <source>
        <dbReference type="ARBA" id="ARBA00008725"/>
    </source>
</evidence>
<dbReference type="InterPro" id="IPR005673">
    <property type="entry name" value="ABC_phos-bd_PstS"/>
</dbReference>
<feature type="domain" description="PBP" evidence="9">
    <location>
        <begin position="45"/>
        <end position="317"/>
    </location>
</feature>
<dbReference type="PANTHER" id="PTHR42996">
    <property type="entry name" value="PHOSPHATE-BINDING PROTEIN PSTS"/>
    <property type="match status" value="1"/>
</dbReference>
<evidence type="ECO:0000256" key="6">
    <source>
        <dbReference type="ARBA" id="ARBA00022592"/>
    </source>
</evidence>
<name>A0A4V3FTX4_9PSED</name>
<evidence type="ECO:0000256" key="1">
    <source>
        <dbReference type="ARBA" id="ARBA00002841"/>
    </source>
</evidence>
<comment type="similarity">
    <text evidence="2 7">Belongs to the PstS family.</text>
</comment>
<sequence>MFKRTLIAASLTVAALASAQAMAVTGGGATLPAALYKGSADSILPANFSYAAIGSGGGKTAFLKNNPAGFGTTGTVHFAGSDSILSASELSTYTSEFGASYGPLIQLPSVATSVAIPYKKTGQTALNLTSAQLCDAFSGTKTTWGDLLSNNPAADPTPIRIVYRNVSSGTTEILSRHLASVCSTKFATNTTFTNARLPAGSTLPSNWVGVASTSEVAAAVNAVDGSIGYVGPDGVDATSNAVVSRVNGVQPTSLNVTLALSSVAAPSTPAQAANPANWSPVVANPASGYKLAAYTNFIFGQCYKDAAVAADVKAFLTTHYSNPGNNTATQAHKFVAVPNAWKTAVTANFITNTSGNNLDINNASVCNAIGRPL</sequence>
<dbReference type="SUPFAM" id="SSF53850">
    <property type="entry name" value="Periplasmic binding protein-like II"/>
    <property type="match status" value="1"/>
</dbReference>
<dbReference type="GO" id="GO:0043190">
    <property type="term" value="C:ATP-binding cassette (ABC) transporter complex"/>
    <property type="evidence" value="ECO:0007669"/>
    <property type="project" value="InterPro"/>
</dbReference>
<accession>A0A4V3FTX4</accession>
<keyword evidence="5 7" id="KW-0813">Transport</keyword>
<proteinExistence type="inferred from homology"/>
<comment type="subunit">
    <text evidence="3 7">The complex is composed of two ATP-binding proteins (PstB), two transmembrane proteins (PstC and PstA) and a solute-binding protein (PstS).</text>
</comment>
<dbReference type="PIRSF" id="PIRSF002756">
    <property type="entry name" value="PstS"/>
    <property type="match status" value="1"/>
</dbReference>
<dbReference type="GO" id="GO:0035435">
    <property type="term" value="P:phosphate ion transmembrane transport"/>
    <property type="evidence" value="ECO:0007669"/>
    <property type="project" value="InterPro"/>
</dbReference>
<dbReference type="AlphaFoldDB" id="A0A4V3FTX4"/>
<evidence type="ECO:0000256" key="5">
    <source>
        <dbReference type="ARBA" id="ARBA00022448"/>
    </source>
</evidence>
<dbReference type="Pfam" id="PF12849">
    <property type="entry name" value="PBP_like_2"/>
    <property type="match status" value="1"/>
</dbReference>
<comment type="caution">
    <text evidence="10">The sequence shown here is derived from an EMBL/GenBank/DDBJ whole genome shotgun (WGS) entry which is preliminary data.</text>
</comment>
<dbReference type="RefSeq" id="WP_134173571.1">
    <property type="nucleotide sequence ID" value="NZ_SOCQ01000001.1"/>
</dbReference>
<evidence type="ECO:0000259" key="9">
    <source>
        <dbReference type="Pfam" id="PF12849"/>
    </source>
</evidence>
<protein>
    <recommendedName>
        <fullName evidence="4 7">Phosphate-binding protein PstS</fullName>
    </recommendedName>
</protein>
<organism evidence="10 11">
    <name type="scientific">Pseudomonas helmanticensis</name>
    <dbReference type="NCBI Taxonomy" id="1471381"/>
    <lineage>
        <taxon>Bacteria</taxon>
        <taxon>Pseudomonadati</taxon>
        <taxon>Pseudomonadota</taxon>
        <taxon>Gammaproteobacteria</taxon>
        <taxon>Pseudomonadales</taxon>
        <taxon>Pseudomonadaceae</taxon>
        <taxon>Pseudomonas</taxon>
    </lineage>
</organism>
<reference evidence="10 11" key="1">
    <citation type="submission" date="2019-03" db="EMBL/GenBank/DDBJ databases">
        <title>Genomic analyses of the natural microbiome of Caenorhabditis elegans.</title>
        <authorList>
            <person name="Samuel B."/>
        </authorList>
    </citation>
    <scope>NUCLEOTIDE SEQUENCE [LARGE SCALE GENOMIC DNA]</scope>
    <source>
        <strain evidence="10 11">BIGb0525</strain>
    </source>
</reference>
<keyword evidence="8" id="KW-0732">Signal</keyword>
<evidence type="ECO:0000256" key="8">
    <source>
        <dbReference type="SAM" id="SignalP"/>
    </source>
</evidence>
<dbReference type="InterPro" id="IPR024370">
    <property type="entry name" value="PBP_domain"/>
</dbReference>
<evidence type="ECO:0000313" key="10">
    <source>
        <dbReference type="EMBL" id="TDV52951.1"/>
    </source>
</evidence>
<dbReference type="PANTHER" id="PTHR42996:SF1">
    <property type="entry name" value="PHOSPHATE-BINDING PROTEIN PSTS"/>
    <property type="match status" value="1"/>
</dbReference>
<dbReference type="EMBL" id="SOCQ01000001">
    <property type="protein sequence ID" value="TDV52951.1"/>
    <property type="molecule type" value="Genomic_DNA"/>
</dbReference>